<proteinExistence type="predicted"/>
<keyword evidence="3" id="KW-1185">Reference proteome</keyword>
<dbReference type="InterPro" id="IPR041657">
    <property type="entry name" value="HTH_17"/>
</dbReference>
<evidence type="ECO:0000313" key="3">
    <source>
        <dbReference type="Proteomes" id="UP001623660"/>
    </source>
</evidence>
<evidence type="ECO:0000259" key="1">
    <source>
        <dbReference type="Pfam" id="PF12728"/>
    </source>
</evidence>
<comment type="caution">
    <text evidence="2">The sequence shown here is derived from an EMBL/GenBank/DDBJ whole genome shotgun (WGS) entry which is preliminary data.</text>
</comment>
<protein>
    <submittedName>
        <fullName evidence="2">Helix-turn-helix domain-containing protein</fullName>
    </submittedName>
</protein>
<dbReference type="Proteomes" id="UP001623660">
    <property type="component" value="Unassembled WGS sequence"/>
</dbReference>
<dbReference type="EMBL" id="JBJHZX010000014">
    <property type="protein sequence ID" value="MFL0196050.1"/>
    <property type="molecule type" value="Genomic_DNA"/>
</dbReference>
<sequence length="73" mass="8354">MAKVAIGKKELPELLCTVEETSTILKSSTNTIYRLIREGKLQALKLGRLKIPVFEIERFLRENLGEDLSEYIC</sequence>
<dbReference type="Pfam" id="PF12728">
    <property type="entry name" value="HTH_17"/>
    <property type="match status" value="1"/>
</dbReference>
<organism evidence="2 3">
    <name type="scientific">Candidatus Clostridium eludens</name>
    <dbReference type="NCBI Taxonomy" id="3381663"/>
    <lineage>
        <taxon>Bacteria</taxon>
        <taxon>Bacillati</taxon>
        <taxon>Bacillota</taxon>
        <taxon>Clostridia</taxon>
        <taxon>Eubacteriales</taxon>
        <taxon>Clostridiaceae</taxon>
        <taxon>Clostridium</taxon>
    </lineage>
</organism>
<feature type="domain" description="Helix-turn-helix" evidence="1">
    <location>
        <begin position="15"/>
        <end position="63"/>
    </location>
</feature>
<dbReference type="RefSeq" id="WP_406792166.1">
    <property type="nucleotide sequence ID" value="NZ_JBJHZX010000014.1"/>
</dbReference>
<accession>A0ABW8SMR2</accession>
<evidence type="ECO:0000313" key="2">
    <source>
        <dbReference type="EMBL" id="MFL0196050.1"/>
    </source>
</evidence>
<name>A0ABW8SMR2_9CLOT</name>
<gene>
    <name evidence="2" type="ORF">ACJDU8_10805</name>
</gene>
<reference evidence="2 3" key="1">
    <citation type="submission" date="2024-11" db="EMBL/GenBank/DDBJ databases">
        <authorList>
            <person name="Heng Y.C."/>
            <person name="Lim A.C.H."/>
            <person name="Lee J.K.Y."/>
            <person name="Kittelmann S."/>
        </authorList>
    </citation>
    <scope>NUCLEOTIDE SEQUENCE [LARGE SCALE GENOMIC DNA]</scope>
    <source>
        <strain evidence="2 3">WILCCON 0269</strain>
    </source>
</reference>